<dbReference type="InterPro" id="IPR052035">
    <property type="entry name" value="ZnF_BED_domain_contain"/>
</dbReference>
<dbReference type="PANTHER" id="PTHR46481:SF10">
    <property type="entry name" value="ZINC FINGER BED DOMAIN-CONTAINING PROTEIN 39"/>
    <property type="match status" value="1"/>
</dbReference>
<dbReference type="GO" id="GO:0005634">
    <property type="term" value="C:nucleus"/>
    <property type="evidence" value="ECO:0007669"/>
    <property type="project" value="UniProtKB-SubCell"/>
</dbReference>
<keyword evidence="3 9" id="KW-0863">Zinc-finger</keyword>
<gene>
    <name evidence="12" type="ORF">JG688_00015926</name>
</gene>
<evidence type="ECO:0000256" key="1">
    <source>
        <dbReference type="ARBA" id="ARBA00004123"/>
    </source>
</evidence>
<evidence type="ECO:0000256" key="6">
    <source>
        <dbReference type="ARBA" id="ARBA00023125"/>
    </source>
</evidence>
<keyword evidence="7" id="KW-0804">Transcription</keyword>
<proteinExistence type="predicted"/>
<sequence length="814" mass="87993">MVKRVSAASAEFLPASSAASTTSSAPSTPAGHAPPLANGPASVSAVWSYFEKDQSGNSICKFCQRVIKGHHSSNLLSHLRTAGRTDTTHQQANNVCEEHRETKRHIKRQKIGLQAVAGQAGAEFMAAAMYPPPAASQALAAAVAAAGGSPSIFTAALKRDPTAALYTPALNVAGLAMTNEQREALGSAYGVQPLQVTAEQFTQDLALMVLTDNLPLNFATKPGVHYVMSQLLGDKKLPLPSEEAVGKSILLLQESVFLTTKMVLARAKSVAVSLELWQLPSPTKPKPAQYLAVKIHFSVNFKLFDIAVGVAPLEESPGLDTIKAIIDSYLERLGIKDKIIACIKDELPAKVELAASDLPSLFVPVNFDGRIASPDAAQSTLLLTSAVQHLRVCLTQDIFAKAFPDVVNQVEDFVARLAESETAMLALSKCPSFNLEFSLEEHESLSYYEFLRDFLEHLPTLEQIANANLVGHLPTTTVEFIGLLVKKLRPFARYSEALEGEKNKKTGSDREVNKNGISSISTIAAALVTYAEKQAQSAAETIPAHLEPLTWKRFFESLARKLRDQFATLPPVCYAATLFDPRYKNREYCYLSFKTECDVGKDFLRRMFTSEGSNGSGSSGLSVSGADSVGRMAAPTYAELGKEPPSPSGNDVVLADDEDDDLLSHLPSESSKSSHQGDNEMVATWEKELSAFLSLPVSERNVDPLTWWKTNQLRFPLIAPYAEMVLSLPAASSSGETVRRNVSSVLLRTEGLAREAVLADNPAMVEAFLCFQKNKECALDWFRSGPSANGMAEAAGLNADLENSAASFKHIENV</sequence>
<evidence type="ECO:0000256" key="9">
    <source>
        <dbReference type="PROSITE-ProRule" id="PRU00027"/>
    </source>
</evidence>
<evidence type="ECO:0000313" key="12">
    <source>
        <dbReference type="EMBL" id="KAG6946654.1"/>
    </source>
</evidence>
<dbReference type="Pfam" id="PF02892">
    <property type="entry name" value="zf-BED"/>
    <property type="match status" value="1"/>
</dbReference>
<evidence type="ECO:0000256" key="4">
    <source>
        <dbReference type="ARBA" id="ARBA00022833"/>
    </source>
</evidence>
<comment type="subcellular location">
    <subcellularLocation>
        <location evidence="1">Nucleus</location>
    </subcellularLocation>
</comment>
<keyword evidence="5" id="KW-0805">Transcription regulation</keyword>
<accession>A0A8J5LWI8</accession>
<name>A0A8J5LWI8_9STRA</name>
<feature type="region of interest" description="Disordered" evidence="10">
    <location>
        <begin position="13"/>
        <end position="36"/>
    </location>
</feature>
<dbReference type="EMBL" id="JAENGY010001841">
    <property type="protein sequence ID" value="KAG6946654.1"/>
    <property type="molecule type" value="Genomic_DNA"/>
</dbReference>
<dbReference type="PANTHER" id="PTHR46481">
    <property type="entry name" value="ZINC FINGER BED DOMAIN-CONTAINING PROTEIN 4"/>
    <property type="match status" value="1"/>
</dbReference>
<evidence type="ECO:0000256" key="8">
    <source>
        <dbReference type="ARBA" id="ARBA00023242"/>
    </source>
</evidence>
<dbReference type="InterPro" id="IPR008906">
    <property type="entry name" value="HATC_C_dom"/>
</dbReference>
<organism evidence="12 13">
    <name type="scientific">Phytophthora aleatoria</name>
    <dbReference type="NCBI Taxonomy" id="2496075"/>
    <lineage>
        <taxon>Eukaryota</taxon>
        <taxon>Sar</taxon>
        <taxon>Stramenopiles</taxon>
        <taxon>Oomycota</taxon>
        <taxon>Peronosporomycetes</taxon>
        <taxon>Peronosporales</taxon>
        <taxon>Peronosporaceae</taxon>
        <taxon>Phytophthora</taxon>
    </lineage>
</organism>
<dbReference type="GO" id="GO:0008270">
    <property type="term" value="F:zinc ion binding"/>
    <property type="evidence" value="ECO:0007669"/>
    <property type="project" value="UniProtKB-KW"/>
</dbReference>
<keyword evidence="4" id="KW-0862">Zinc</keyword>
<dbReference type="Pfam" id="PF05699">
    <property type="entry name" value="Dimer_Tnp_hAT"/>
    <property type="match status" value="1"/>
</dbReference>
<dbReference type="GO" id="GO:0003677">
    <property type="term" value="F:DNA binding"/>
    <property type="evidence" value="ECO:0007669"/>
    <property type="project" value="UniProtKB-KW"/>
</dbReference>
<reference evidence="12" key="1">
    <citation type="submission" date="2021-01" db="EMBL/GenBank/DDBJ databases">
        <title>Phytophthora aleatoria, a newly-described species from Pinus radiata is distinct from Phytophthora cactorum isolates based on comparative genomics.</title>
        <authorList>
            <person name="Mcdougal R."/>
            <person name="Panda P."/>
            <person name="Williams N."/>
            <person name="Studholme D.J."/>
        </authorList>
    </citation>
    <scope>NUCLEOTIDE SEQUENCE</scope>
    <source>
        <strain evidence="12">NZFS 4037</strain>
    </source>
</reference>
<dbReference type="Proteomes" id="UP000709295">
    <property type="component" value="Unassembled WGS sequence"/>
</dbReference>
<keyword evidence="13" id="KW-1185">Reference proteome</keyword>
<dbReference type="SMART" id="SM00614">
    <property type="entry name" value="ZnF_BED"/>
    <property type="match status" value="1"/>
</dbReference>
<evidence type="ECO:0000259" key="11">
    <source>
        <dbReference type="PROSITE" id="PS50808"/>
    </source>
</evidence>
<feature type="compositionally biased region" description="Low complexity" evidence="10">
    <location>
        <begin position="14"/>
        <end position="35"/>
    </location>
</feature>
<keyword evidence="2" id="KW-0479">Metal-binding</keyword>
<dbReference type="InterPro" id="IPR003656">
    <property type="entry name" value="Znf_BED"/>
</dbReference>
<evidence type="ECO:0000256" key="3">
    <source>
        <dbReference type="ARBA" id="ARBA00022771"/>
    </source>
</evidence>
<keyword evidence="8" id="KW-0539">Nucleus</keyword>
<evidence type="ECO:0000256" key="10">
    <source>
        <dbReference type="SAM" id="MobiDB-lite"/>
    </source>
</evidence>
<dbReference type="PROSITE" id="PS50808">
    <property type="entry name" value="ZF_BED"/>
    <property type="match status" value="1"/>
</dbReference>
<keyword evidence="6" id="KW-0238">DNA-binding</keyword>
<comment type="caution">
    <text evidence="12">The sequence shown here is derived from an EMBL/GenBank/DDBJ whole genome shotgun (WGS) entry which is preliminary data.</text>
</comment>
<feature type="domain" description="BED-type" evidence="11">
    <location>
        <begin position="41"/>
        <end position="106"/>
    </location>
</feature>
<evidence type="ECO:0000256" key="7">
    <source>
        <dbReference type="ARBA" id="ARBA00023163"/>
    </source>
</evidence>
<evidence type="ECO:0000313" key="13">
    <source>
        <dbReference type="Proteomes" id="UP000709295"/>
    </source>
</evidence>
<protein>
    <recommendedName>
        <fullName evidence="11">BED-type domain-containing protein</fullName>
    </recommendedName>
</protein>
<dbReference type="AlphaFoldDB" id="A0A8J5LWI8"/>
<evidence type="ECO:0000256" key="2">
    <source>
        <dbReference type="ARBA" id="ARBA00022723"/>
    </source>
</evidence>
<dbReference type="GO" id="GO:0046983">
    <property type="term" value="F:protein dimerization activity"/>
    <property type="evidence" value="ECO:0007669"/>
    <property type="project" value="InterPro"/>
</dbReference>
<evidence type="ECO:0000256" key="5">
    <source>
        <dbReference type="ARBA" id="ARBA00023015"/>
    </source>
</evidence>